<dbReference type="InterPro" id="IPR011009">
    <property type="entry name" value="Kinase-like_dom_sf"/>
</dbReference>
<organism evidence="1 2">
    <name type="scientific">Leptotrombidium deliense</name>
    <dbReference type="NCBI Taxonomy" id="299467"/>
    <lineage>
        <taxon>Eukaryota</taxon>
        <taxon>Metazoa</taxon>
        <taxon>Ecdysozoa</taxon>
        <taxon>Arthropoda</taxon>
        <taxon>Chelicerata</taxon>
        <taxon>Arachnida</taxon>
        <taxon>Acari</taxon>
        <taxon>Acariformes</taxon>
        <taxon>Trombidiformes</taxon>
        <taxon>Prostigmata</taxon>
        <taxon>Anystina</taxon>
        <taxon>Parasitengona</taxon>
        <taxon>Trombiculoidea</taxon>
        <taxon>Trombiculidae</taxon>
        <taxon>Leptotrombidium</taxon>
    </lineage>
</organism>
<evidence type="ECO:0000313" key="1">
    <source>
        <dbReference type="EMBL" id="RWS21392.1"/>
    </source>
</evidence>
<keyword evidence="2" id="KW-1185">Reference proteome</keyword>
<evidence type="ECO:0008006" key="3">
    <source>
        <dbReference type="Google" id="ProtNLM"/>
    </source>
</evidence>
<dbReference type="Gene3D" id="3.30.200.20">
    <property type="entry name" value="Phosphorylase Kinase, domain 1"/>
    <property type="match status" value="1"/>
</dbReference>
<reference evidence="1 2" key="1">
    <citation type="journal article" date="2018" name="Gigascience">
        <title>Genomes of trombidid mites reveal novel predicted allergens and laterally-transferred genes associated with secondary metabolism.</title>
        <authorList>
            <person name="Dong X."/>
            <person name="Chaisiri K."/>
            <person name="Xia D."/>
            <person name="Armstrong S.D."/>
            <person name="Fang Y."/>
            <person name="Donnelly M.J."/>
            <person name="Kadowaki T."/>
            <person name="McGarry J.W."/>
            <person name="Darby A.C."/>
            <person name="Makepeace B.L."/>
        </authorList>
    </citation>
    <scope>NUCLEOTIDE SEQUENCE [LARGE SCALE GENOMIC DNA]</scope>
    <source>
        <strain evidence="1">UoL-UT</strain>
    </source>
</reference>
<proteinExistence type="predicted"/>
<dbReference type="SUPFAM" id="SSF56112">
    <property type="entry name" value="Protein kinase-like (PK-like)"/>
    <property type="match status" value="1"/>
</dbReference>
<dbReference type="AlphaFoldDB" id="A0A443S1I4"/>
<dbReference type="Proteomes" id="UP000288716">
    <property type="component" value="Unassembled WGS sequence"/>
</dbReference>
<accession>A0A443S1I4</accession>
<gene>
    <name evidence="1" type="ORF">B4U80_11870</name>
</gene>
<feature type="non-terminal residue" evidence="1">
    <location>
        <position position="130"/>
    </location>
</feature>
<dbReference type="VEuPathDB" id="VectorBase:LDEU010648"/>
<name>A0A443S1I4_9ACAR</name>
<sequence>MAMSKMDDMQNMMKYGKRCELKNIEVLKNGYYANVFKAKATKSTENVELLFVVKIIRMWDNINTEIDFNELIIMKNIRHKFIAQFIDGGIHFGHDDFGQDIEVPKCGRQRNMGNVLQLKISPRSAWIQMP</sequence>
<evidence type="ECO:0000313" key="2">
    <source>
        <dbReference type="Proteomes" id="UP000288716"/>
    </source>
</evidence>
<protein>
    <recommendedName>
        <fullName evidence="3">Protein kinase domain-containing protein</fullName>
    </recommendedName>
</protein>
<dbReference type="EMBL" id="NCKV01012452">
    <property type="protein sequence ID" value="RWS21392.1"/>
    <property type="molecule type" value="Genomic_DNA"/>
</dbReference>
<comment type="caution">
    <text evidence="1">The sequence shown here is derived from an EMBL/GenBank/DDBJ whole genome shotgun (WGS) entry which is preliminary data.</text>
</comment>